<feature type="region of interest" description="Disordered" evidence="2">
    <location>
        <begin position="920"/>
        <end position="945"/>
    </location>
</feature>
<reference evidence="4 5" key="1">
    <citation type="submission" date="2023-09" db="EMBL/GenBank/DDBJ databases">
        <authorList>
            <person name="Rey-Velasco X."/>
        </authorList>
    </citation>
    <scope>NUCLEOTIDE SEQUENCE [LARGE SCALE GENOMIC DNA]</scope>
    <source>
        <strain evidence="4 5">F363</strain>
    </source>
</reference>
<gene>
    <name evidence="4" type="ORF">RM553_07580</name>
</gene>
<protein>
    <submittedName>
        <fullName evidence="4">DUF4175 family protein</fullName>
    </submittedName>
</protein>
<feature type="compositionally biased region" description="Basic and acidic residues" evidence="2">
    <location>
        <begin position="691"/>
        <end position="751"/>
    </location>
</feature>
<dbReference type="RefSeq" id="WP_311534324.1">
    <property type="nucleotide sequence ID" value="NZ_JAVRHQ010000007.1"/>
</dbReference>
<feature type="compositionally biased region" description="Basic and acidic residues" evidence="2">
    <location>
        <begin position="580"/>
        <end position="592"/>
    </location>
</feature>
<proteinExistence type="predicted"/>
<comment type="caution">
    <text evidence="4">The sequence shown here is derived from an EMBL/GenBank/DDBJ whole genome shotgun (WGS) entry which is preliminary data.</text>
</comment>
<dbReference type="EMBL" id="JAVRHQ010000007">
    <property type="protein sequence ID" value="MDT0642692.1"/>
    <property type="molecule type" value="Genomic_DNA"/>
</dbReference>
<feature type="coiled-coil region" evidence="1">
    <location>
        <begin position="948"/>
        <end position="988"/>
    </location>
</feature>
<keyword evidence="3" id="KW-0812">Transmembrane</keyword>
<keyword evidence="3" id="KW-1133">Transmembrane helix</keyword>
<evidence type="ECO:0000256" key="2">
    <source>
        <dbReference type="SAM" id="MobiDB-lite"/>
    </source>
</evidence>
<accession>A0ABU3C8Q3</accession>
<keyword evidence="1" id="KW-0175">Coiled coil</keyword>
<feature type="region of interest" description="Disordered" evidence="2">
    <location>
        <begin position="691"/>
        <end position="763"/>
    </location>
</feature>
<evidence type="ECO:0000313" key="5">
    <source>
        <dbReference type="Proteomes" id="UP001262889"/>
    </source>
</evidence>
<evidence type="ECO:0000256" key="1">
    <source>
        <dbReference type="SAM" id="Coils"/>
    </source>
</evidence>
<feature type="transmembrane region" description="Helical" evidence="3">
    <location>
        <begin position="155"/>
        <end position="175"/>
    </location>
</feature>
<organism evidence="4 5">
    <name type="scientific">Autumnicola tepida</name>
    <dbReference type="NCBI Taxonomy" id="3075595"/>
    <lineage>
        <taxon>Bacteria</taxon>
        <taxon>Pseudomonadati</taxon>
        <taxon>Bacteroidota</taxon>
        <taxon>Flavobacteriia</taxon>
        <taxon>Flavobacteriales</taxon>
        <taxon>Flavobacteriaceae</taxon>
        <taxon>Autumnicola</taxon>
    </lineage>
</organism>
<dbReference type="Proteomes" id="UP001262889">
    <property type="component" value="Unassembled WGS sequence"/>
</dbReference>
<feature type="compositionally biased region" description="Basic and acidic residues" evidence="2">
    <location>
        <begin position="927"/>
        <end position="941"/>
    </location>
</feature>
<feature type="compositionally biased region" description="Polar residues" evidence="2">
    <location>
        <begin position="753"/>
        <end position="762"/>
    </location>
</feature>
<evidence type="ECO:0000313" key="4">
    <source>
        <dbReference type="EMBL" id="MDT0642692.1"/>
    </source>
</evidence>
<feature type="transmembrane region" description="Helical" evidence="3">
    <location>
        <begin position="23"/>
        <end position="51"/>
    </location>
</feature>
<feature type="transmembrane region" description="Helical" evidence="3">
    <location>
        <begin position="57"/>
        <end position="79"/>
    </location>
</feature>
<feature type="compositionally biased region" description="Acidic residues" evidence="2">
    <location>
        <begin position="568"/>
        <end position="578"/>
    </location>
</feature>
<sequence length="1079" mass="125902">MNSFRKIQDKLERFIQKYYINQLLRGIILFLAVGLLYFLLTLAIEYFFWLSTSGRTLLFWMFVAVEVMLLVRLIAIPLVKLFKLSKGLDGVEASKLIGRQFPEVNDKLLNVLQLKENKNQSDLLLASIDQKAKELQPVPFSAAVNFRGNVKYLKFAAFPVVIIAALLFTGNSSFFSDSYERVSHYNRAYEPPAPFSFNILNDSLELNENEDFTLSVSTIGQVTPAEVSVSFDGNTYLMRNIEPGKFQYQFRKLKRDVAFHLSSNEVNSGSYHLKVAKVPKLVNFEMSLDYPEYTSKKDEILTGTGNAQIPEGTIVSWKFSARQTESINFKSEDTVVKLNPSGTDFLYDMPVYSSMDYQVSTSNSEVSNYEQLSYRLQVKKDEYPIIEVEQRIDSLDETTRYIKGRISDDYGVSRVEMVYYAEGNEDNLKEVEVENFTGAVDQFLFIFPGNIELERDTNYKYFFQVFDNDRINGSKSSKSEVFSYRKKSLEEIEDENLERQNESINGINNSLEEMEEDEQELEEIERIQKENKTLDYNQRKKLRDFIERQKRQNQLMQNYSEKLKNSFEDIESEEESSSEELQRRIESNEERLKESEAMLEELQKLAEKISREELGEKLEQMSKNNKINKRSLEQMLELTKRYYVEEKKQKLARDLEKLSRDQEELMEQENNDLEKQKELTAEFERFREKMNELEKDNQGLKAPKDLGREEVDEEAIKKDLKDAEENLENNNKKKAGEKQKDASEKMEEMSRRMQAQSAQQEGEQLDADIETLRQILDNLMNFSYEQEDLLKEFREIEEGNPVYAAKLKKQNLLKEHFEHIDDSLYTLALKNEMINEEITQNLTNIEFDIDKALERLSESEIPQGIASQQYVVTRSNNLAYLLNRILEAMQQMANPHMGKGSSGEEMQLMDIIKKQGELGEQMQQGMRKSEGRGEGKEKGSEEGLNGELYEIYKEQQKLRQQLESLLEQEGAGKNGEAIKEKMEELEEQLLDKKFDPKNVEKMINLRHELMKFQDAKLQQGDDNKRSSETNEAAFQKDRIDDILRAKEYFNATEILNRQTLPLRQIYKAKVKEYFNGAED</sequence>
<keyword evidence="3" id="KW-0472">Membrane</keyword>
<evidence type="ECO:0000256" key="3">
    <source>
        <dbReference type="SAM" id="Phobius"/>
    </source>
</evidence>
<keyword evidence="5" id="KW-1185">Reference proteome</keyword>
<feature type="region of interest" description="Disordered" evidence="2">
    <location>
        <begin position="565"/>
        <end position="592"/>
    </location>
</feature>
<name>A0ABU3C8Q3_9FLAO</name>